<feature type="region of interest" description="Disordered" evidence="7">
    <location>
        <begin position="808"/>
        <end position="840"/>
    </location>
</feature>
<dbReference type="PIRSF" id="PIRSF005719">
    <property type="entry name" value="SMC"/>
    <property type="match status" value="1"/>
</dbReference>
<evidence type="ECO:0000256" key="1">
    <source>
        <dbReference type="ARBA" id="ARBA00022490"/>
    </source>
</evidence>
<evidence type="ECO:0000313" key="10">
    <source>
        <dbReference type="Proteomes" id="UP000216446"/>
    </source>
</evidence>
<keyword evidence="2 6" id="KW-0547">Nucleotide-binding</keyword>
<dbReference type="GO" id="GO:0007062">
    <property type="term" value="P:sister chromatid cohesion"/>
    <property type="evidence" value="ECO:0007669"/>
    <property type="project" value="InterPro"/>
</dbReference>
<evidence type="ECO:0000256" key="3">
    <source>
        <dbReference type="ARBA" id="ARBA00022840"/>
    </source>
</evidence>
<keyword evidence="10" id="KW-1185">Reference proteome</keyword>
<sequence length="1189" mass="127351">MYLKNLSIHGFKSFAQKTAVDFSPGVTAIVGPNGCGKSNVVDSIRWVLGEQRARLLRSESMAGVIFNGAAGKKALGMAEVELTIENTRGVLPTEYGEVTVARRLYRSGDSEYLLNGVTCRLKDVLDLFMDTGMGAGAYSVIELKMIEDILSENAADRRRLFEEAAGVTKYKVRRGQALKKLDATQADLTRLDDIIEEVEKQVRSLSRQAQKASRHRRFAERLRALELAMIAHDYARLGAERAEAARAAQEAREGVGALNAQIAKGEAALEEERTGLVAKEQSLGDARRALDAHIETVRALDSELRVGTERREANARALARLDAEDDADRQRLEALDAQTEDLDARIGETAAALEQASGVRDAALTARADADTAAQRARSTRDAARGDLGRASGEAQSARRALDRLADRRTMREAERQRLAAEQATLEAGAEDKAPKADLSAFEQAASAAEMAMGEAREARDMAQEALDGAEAALQTSRAAREGARAEAALLSALVEEGSGDDAVSFLREHPDWDAPTVADVVGCSDEDQLAVEAALGPWAGALVVQTEDEADAAIGRLRASERGRATFLVLSRLGRAPQERSPTPPGAVPLADRVRVDGAYGALTGALFANTFLVPSLGDAREQREAYPVARFVTPGGAWTDGTGAVRGGSATAQTSRLGTRERLATAQEALDAAEAALASAQTAAGSARDARDEARQALRAAESERDAARQRLAGAQRDADRHAAQREAREAQATRLAARLEALDAEASGEPDEADLQTALDAATAQEADARGVLETAEAAAREAAETLRQADEAWADARLAYARAESEASGARAARERAEGTRHDIAQRQATRQTERQRLDAALAEASGAGEGLRQQLDEARALTDGLQTAAEDAETAVLQARAHISDAEAALRGLRQRREAAAETASGAEIKQAEAATRLDGLDERLTEEHGVGLDEAAEHLDKLEAEEMFQPATARLEIPRLRDKIRGLGAVNELALEQYDEEKERLSFLQEQRADLAHAENTLLTTIDEINTTAAERFGETFEAVRGAFSELFTDLFGSDAAADLILDGDDPLEAPVEIRARPSGKRPVSLGQLSGGEKTLTAIALLFAIYLVKPSPFCILDEVDAPLDDANVGRFMHLIRRFADRTQFILVTHNKLTMEAADRMYGVTMPTPGVSRLVGVRFDDASGDGADAEAVAPSPEAAA</sequence>
<dbReference type="AlphaFoldDB" id="A0A259TVI7"/>
<evidence type="ECO:0000259" key="8">
    <source>
        <dbReference type="SMART" id="SM00968"/>
    </source>
</evidence>
<dbReference type="InterPro" id="IPR024704">
    <property type="entry name" value="SMC"/>
</dbReference>
<keyword evidence="4 6" id="KW-0175">Coiled coil</keyword>
<dbReference type="GO" id="GO:0030261">
    <property type="term" value="P:chromosome condensation"/>
    <property type="evidence" value="ECO:0007669"/>
    <property type="project" value="InterPro"/>
</dbReference>
<evidence type="ECO:0000256" key="2">
    <source>
        <dbReference type="ARBA" id="ARBA00022741"/>
    </source>
</evidence>
<feature type="region of interest" description="Disordered" evidence="7">
    <location>
        <begin position="368"/>
        <end position="419"/>
    </location>
</feature>
<evidence type="ECO:0000256" key="6">
    <source>
        <dbReference type="HAMAP-Rule" id="MF_01894"/>
    </source>
</evidence>
<dbReference type="InterPro" id="IPR010935">
    <property type="entry name" value="SMC_hinge"/>
</dbReference>
<dbReference type="EMBL" id="MQWB01000001">
    <property type="protein sequence ID" value="OZC01741.1"/>
    <property type="molecule type" value="Genomic_DNA"/>
</dbReference>
<feature type="compositionally biased region" description="Basic and acidic residues" evidence="7">
    <location>
        <begin position="690"/>
        <end position="711"/>
    </location>
</feature>
<dbReference type="Pfam" id="PF02463">
    <property type="entry name" value="SMC_N"/>
    <property type="match status" value="1"/>
</dbReference>
<comment type="similarity">
    <text evidence="6">Belongs to the SMC family.</text>
</comment>
<dbReference type="SMART" id="SM00968">
    <property type="entry name" value="SMC_hinge"/>
    <property type="match status" value="1"/>
</dbReference>
<comment type="domain">
    <text evidence="6">Contains large globular domains required for ATP hydrolysis at each terminus and a third globular domain forming a flexible hinge near the middle of the molecule. These domains are separated by coiled-coil structures.</text>
</comment>
<dbReference type="GO" id="GO:0016887">
    <property type="term" value="F:ATP hydrolysis activity"/>
    <property type="evidence" value="ECO:0007669"/>
    <property type="project" value="InterPro"/>
</dbReference>
<dbReference type="GO" id="GO:0005737">
    <property type="term" value="C:cytoplasm"/>
    <property type="evidence" value="ECO:0007669"/>
    <property type="project" value="UniProtKB-SubCell"/>
</dbReference>
<keyword evidence="3 6" id="KW-0067">ATP-binding</keyword>
<feature type="compositionally biased region" description="Low complexity" evidence="7">
    <location>
        <begin position="368"/>
        <end position="377"/>
    </location>
</feature>
<dbReference type="OrthoDB" id="9808768at2"/>
<feature type="domain" description="SMC hinge" evidence="8">
    <location>
        <begin position="512"/>
        <end position="625"/>
    </location>
</feature>
<keyword evidence="1 6" id="KW-0963">Cytoplasm</keyword>
<dbReference type="Proteomes" id="UP000216446">
    <property type="component" value="Unassembled WGS sequence"/>
</dbReference>
<dbReference type="InParanoid" id="A0A259TVI7"/>
<organism evidence="9 10">
    <name type="scientific">Rubricoccus marinus</name>
    <dbReference type="NCBI Taxonomy" id="716817"/>
    <lineage>
        <taxon>Bacteria</taxon>
        <taxon>Pseudomonadati</taxon>
        <taxon>Rhodothermota</taxon>
        <taxon>Rhodothermia</taxon>
        <taxon>Rhodothermales</taxon>
        <taxon>Rubricoccaceae</taxon>
        <taxon>Rubricoccus</taxon>
    </lineage>
</organism>
<feature type="compositionally biased region" description="Basic and acidic residues" evidence="7">
    <location>
        <begin position="400"/>
        <end position="419"/>
    </location>
</feature>
<feature type="coiled-coil region" evidence="6">
    <location>
        <begin position="977"/>
        <end position="1004"/>
    </location>
</feature>
<accession>A0A259TVI7</accession>
<dbReference type="NCBIfam" id="TIGR02168">
    <property type="entry name" value="SMC_prok_B"/>
    <property type="match status" value="1"/>
</dbReference>
<name>A0A259TVI7_9BACT</name>
<feature type="compositionally biased region" description="Basic and acidic residues" evidence="7">
    <location>
        <begin position="816"/>
        <end position="829"/>
    </location>
</feature>
<feature type="coiled-coil region" evidence="6">
    <location>
        <begin position="181"/>
        <end position="215"/>
    </location>
</feature>
<dbReference type="GO" id="GO:0005524">
    <property type="term" value="F:ATP binding"/>
    <property type="evidence" value="ECO:0007669"/>
    <property type="project" value="UniProtKB-UniRule"/>
</dbReference>
<dbReference type="SUPFAM" id="SSF75553">
    <property type="entry name" value="Smc hinge domain"/>
    <property type="match status" value="1"/>
</dbReference>
<reference evidence="9 10" key="1">
    <citation type="submission" date="2016-11" db="EMBL/GenBank/DDBJ databases">
        <title>Study of marine rhodopsin-containing bacteria.</title>
        <authorList>
            <person name="Yoshizawa S."/>
            <person name="Kumagai Y."/>
            <person name="Kogure K."/>
        </authorList>
    </citation>
    <scope>NUCLEOTIDE SEQUENCE [LARGE SCALE GENOMIC DNA]</scope>
    <source>
        <strain evidence="9 10">SG-29</strain>
    </source>
</reference>
<dbReference type="PANTHER" id="PTHR43977">
    <property type="entry name" value="STRUCTURAL MAINTENANCE OF CHROMOSOMES PROTEIN 3"/>
    <property type="match status" value="1"/>
</dbReference>
<dbReference type="InterPro" id="IPR011890">
    <property type="entry name" value="SMC_prok"/>
</dbReference>
<feature type="compositionally biased region" description="Basic and acidic residues" evidence="7">
    <location>
        <begin position="719"/>
        <end position="734"/>
    </location>
</feature>
<feature type="binding site" evidence="6">
    <location>
        <begin position="32"/>
        <end position="39"/>
    </location>
    <ligand>
        <name>ATP</name>
        <dbReference type="ChEBI" id="CHEBI:30616"/>
    </ligand>
</feature>
<dbReference type="GO" id="GO:0003677">
    <property type="term" value="F:DNA binding"/>
    <property type="evidence" value="ECO:0007669"/>
    <property type="project" value="UniProtKB-UniRule"/>
</dbReference>
<evidence type="ECO:0000256" key="7">
    <source>
        <dbReference type="SAM" id="MobiDB-lite"/>
    </source>
</evidence>
<comment type="caution">
    <text evidence="9">The sequence shown here is derived from an EMBL/GenBank/DDBJ whole genome shotgun (WGS) entry which is preliminary data.</text>
</comment>
<keyword evidence="5 6" id="KW-0238">DNA-binding</keyword>
<comment type="subcellular location">
    <subcellularLocation>
        <location evidence="6">Cytoplasm</location>
    </subcellularLocation>
</comment>
<feature type="coiled-coil region" evidence="6">
    <location>
        <begin position="453"/>
        <end position="487"/>
    </location>
</feature>
<comment type="subunit">
    <text evidence="6">Homodimer.</text>
</comment>
<dbReference type="CDD" id="cd03278">
    <property type="entry name" value="ABC_SMC_barmotin"/>
    <property type="match status" value="1"/>
</dbReference>
<dbReference type="Gene3D" id="3.30.70.1620">
    <property type="match status" value="1"/>
</dbReference>
<dbReference type="GO" id="GO:0007059">
    <property type="term" value="P:chromosome segregation"/>
    <property type="evidence" value="ECO:0007669"/>
    <property type="project" value="UniProtKB-UniRule"/>
</dbReference>
<dbReference type="Gene3D" id="1.20.1060.20">
    <property type="match status" value="1"/>
</dbReference>
<dbReference type="GO" id="GO:0006260">
    <property type="term" value="P:DNA replication"/>
    <property type="evidence" value="ECO:0007669"/>
    <property type="project" value="UniProtKB-UniRule"/>
</dbReference>
<evidence type="ECO:0000313" key="9">
    <source>
        <dbReference type="EMBL" id="OZC01741.1"/>
    </source>
</evidence>
<dbReference type="InterPro" id="IPR036277">
    <property type="entry name" value="SMC_hinge_sf"/>
</dbReference>
<feature type="coiled-coil region" evidence="6">
    <location>
        <begin position="874"/>
        <end position="908"/>
    </location>
</feature>
<protein>
    <recommendedName>
        <fullName evidence="6">Chromosome partition protein Smc</fullName>
    </recommendedName>
</protein>
<dbReference type="RefSeq" id="WP_094545360.1">
    <property type="nucleotide sequence ID" value="NZ_MQWB01000001.1"/>
</dbReference>
<feature type="compositionally biased region" description="Basic and acidic residues" evidence="7">
    <location>
        <begin position="379"/>
        <end position="388"/>
    </location>
</feature>
<evidence type="ECO:0000256" key="4">
    <source>
        <dbReference type="ARBA" id="ARBA00023054"/>
    </source>
</evidence>
<dbReference type="Pfam" id="PF06470">
    <property type="entry name" value="SMC_hinge"/>
    <property type="match status" value="1"/>
</dbReference>
<dbReference type="InterPro" id="IPR027417">
    <property type="entry name" value="P-loop_NTPase"/>
</dbReference>
<feature type="region of interest" description="Disordered" evidence="7">
    <location>
        <begin position="685"/>
        <end position="734"/>
    </location>
</feature>
<proteinExistence type="inferred from homology"/>
<dbReference type="Gene3D" id="3.40.50.300">
    <property type="entry name" value="P-loop containing nucleotide triphosphate hydrolases"/>
    <property type="match status" value="2"/>
</dbReference>
<dbReference type="SUPFAM" id="SSF52540">
    <property type="entry name" value="P-loop containing nucleoside triphosphate hydrolases"/>
    <property type="match status" value="1"/>
</dbReference>
<feature type="region of interest" description="Disordered" evidence="7">
    <location>
        <begin position="639"/>
        <end position="659"/>
    </location>
</feature>
<gene>
    <name evidence="6" type="primary">smc</name>
    <name evidence="9" type="ORF">BSZ36_01315</name>
</gene>
<dbReference type="GO" id="GO:0005694">
    <property type="term" value="C:chromosome"/>
    <property type="evidence" value="ECO:0007669"/>
    <property type="project" value="InterPro"/>
</dbReference>
<dbReference type="InterPro" id="IPR003395">
    <property type="entry name" value="RecF/RecN/SMC_N"/>
</dbReference>
<dbReference type="HAMAP" id="MF_01894">
    <property type="entry name" value="Smc_prok"/>
    <property type="match status" value="1"/>
</dbReference>
<evidence type="ECO:0000256" key="5">
    <source>
        <dbReference type="ARBA" id="ARBA00023125"/>
    </source>
</evidence>
<comment type="function">
    <text evidence="6">Required for chromosome condensation and partitioning.</text>
</comment>